<dbReference type="InParanoid" id="C1E4N1"/>
<feature type="coiled-coil region" evidence="1">
    <location>
        <begin position="674"/>
        <end position="727"/>
    </location>
</feature>
<feature type="compositionally biased region" description="Low complexity" evidence="2">
    <location>
        <begin position="307"/>
        <end position="339"/>
    </location>
</feature>
<dbReference type="Proteomes" id="UP000002009">
    <property type="component" value="Chromosome 4"/>
</dbReference>
<feature type="coiled-coil region" evidence="1">
    <location>
        <begin position="175"/>
        <end position="209"/>
    </location>
</feature>
<dbReference type="PANTHER" id="PTHR23159:SF31">
    <property type="entry name" value="CENTROSOME-ASSOCIATED PROTEIN CEP250 ISOFORM X1"/>
    <property type="match status" value="1"/>
</dbReference>
<dbReference type="OrthoDB" id="10644665at2759"/>
<dbReference type="PANTHER" id="PTHR23159">
    <property type="entry name" value="CENTROSOMAL PROTEIN 2"/>
    <property type="match status" value="1"/>
</dbReference>
<feature type="coiled-coil region" evidence="1">
    <location>
        <begin position="590"/>
        <end position="638"/>
    </location>
</feature>
<feature type="compositionally biased region" description="Basic and acidic residues" evidence="2">
    <location>
        <begin position="490"/>
        <end position="500"/>
    </location>
</feature>
<evidence type="ECO:0000256" key="1">
    <source>
        <dbReference type="SAM" id="Coils"/>
    </source>
</evidence>
<dbReference type="AlphaFoldDB" id="C1E4N1"/>
<feature type="region of interest" description="Disordered" evidence="2">
    <location>
        <begin position="290"/>
        <end position="340"/>
    </location>
</feature>
<dbReference type="GeneID" id="8243176"/>
<feature type="compositionally biased region" description="Basic and acidic residues" evidence="2">
    <location>
        <begin position="432"/>
        <end position="444"/>
    </location>
</feature>
<keyword evidence="4" id="KW-1185">Reference proteome</keyword>
<dbReference type="EMBL" id="CP001325">
    <property type="protein sequence ID" value="ACO63149.1"/>
    <property type="molecule type" value="Genomic_DNA"/>
</dbReference>
<sequence>MATPPMSPTRPKPKGPNSWNCSYVMSSGDGVNLLGTLDVDAKRARFVAATGLFGTAYQFVMPRDQIQVLRVPTAKTPYNALELHTKYRQNILCDFDDNKEVFRRCCEVMKLEILPQDAPLIGVISVEKSEVAKEYRAKTELRKLATSSVERDVSALRSPSSANRRNEDEQLTKQVQHLFTEKAMLQRRLKELERENAHLHDEVEMLYTQVDEQADEVDAAYERAMRDAANVVVEDFLTQQQELDARREAEVAAARAEADAVRERLGKLEADARREREVRVLVDGAIRNIIGAGGDDKREPDRRKPDPSTQTPSTHQTPHSGASPPTPGGTPSSSSALTPARERELHALQRRSEELQRHMERMRSERAGMELEVAALRRELFEKEEQTYADRESLAREVEQLLARQAEMSSNLAQVRREKEMLEEDNEVLYAKAEEESERARAEAEAAALARTPTTSNPKAPSPPDRGGGVDGPDTPPTADKATTPPPNKPEGDETRRTTETTEATTRTTETWGSSSDEEENDENDGTRAPPATANATPAGYHSPSLPWRVHSQVSSPDRVRVRAAAAAKKSIADGPDSELAEKLMRRLKRAGEENEAEALSEQVRTLQAEQAEMRRAMAEVEREKERMAEEVARLKEAASPVGASADAFVNPLSPAMGLGSPLVSPFGSDDGIMREREEALSRREMELERELEERVREATQATATEVARLREECAAKDARIAELLAAAKA</sequence>
<gene>
    <name evidence="3" type="ORF">MICPUN_100205</name>
</gene>
<evidence type="ECO:0000313" key="4">
    <source>
        <dbReference type="Proteomes" id="UP000002009"/>
    </source>
</evidence>
<proteinExistence type="predicted"/>
<reference evidence="3 4" key="1">
    <citation type="journal article" date="2009" name="Science">
        <title>Green evolution and dynamic adaptations revealed by genomes of the marine picoeukaryotes Micromonas.</title>
        <authorList>
            <person name="Worden A.Z."/>
            <person name="Lee J.H."/>
            <person name="Mock T."/>
            <person name="Rouze P."/>
            <person name="Simmons M.P."/>
            <person name="Aerts A.L."/>
            <person name="Allen A.E."/>
            <person name="Cuvelier M.L."/>
            <person name="Derelle E."/>
            <person name="Everett M.V."/>
            <person name="Foulon E."/>
            <person name="Grimwood J."/>
            <person name="Gundlach H."/>
            <person name="Henrissat B."/>
            <person name="Napoli C."/>
            <person name="McDonald S.M."/>
            <person name="Parker M.S."/>
            <person name="Rombauts S."/>
            <person name="Salamov A."/>
            <person name="Von Dassow P."/>
            <person name="Badger J.H."/>
            <person name="Coutinho P.M."/>
            <person name="Demir E."/>
            <person name="Dubchak I."/>
            <person name="Gentemann C."/>
            <person name="Eikrem W."/>
            <person name="Gready J.E."/>
            <person name="John U."/>
            <person name="Lanier W."/>
            <person name="Lindquist E.A."/>
            <person name="Lucas S."/>
            <person name="Mayer K.F."/>
            <person name="Moreau H."/>
            <person name="Not F."/>
            <person name="Otillar R."/>
            <person name="Panaud O."/>
            <person name="Pangilinan J."/>
            <person name="Paulsen I."/>
            <person name="Piegu B."/>
            <person name="Poliakov A."/>
            <person name="Robbens S."/>
            <person name="Schmutz J."/>
            <person name="Toulza E."/>
            <person name="Wyss T."/>
            <person name="Zelensky A."/>
            <person name="Zhou K."/>
            <person name="Armbrust E.V."/>
            <person name="Bhattacharya D."/>
            <person name="Goodenough U.W."/>
            <person name="Van de Peer Y."/>
            <person name="Grigoriev I.V."/>
        </authorList>
    </citation>
    <scope>NUCLEOTIDE SEQUENCE [LARGE SCALE GENOMIC DNA]</scope>
    <source>
        <strain evidence="4">RCC299 / NOUM17</strain>
    </source>
</reference>
<organism evidence="3 4">
    <name type="scientific">Micromonas commoda (strain RCC299 / NOUM17 / CCMP2709)</name>
    <name type="common">Picoplanktonic green alga</name>
    <dbReference type="NCBI Taxonomy" id="296587"/>
    <lineage>
        <taxon>Eukaryota</taxon>
        <taxon>Viridiplantae</taxon>
        <taxon>Chlorophyta</taxon>
        <taxon>Mamiellophyceae</taxon>
        <taxon>Mamiellales</taxon>
        <taxon>Mamiellaceae</taxon>
        <taxon>Micromonas</taxon>
    </lineage>
</organism>
<feature type="region of interest" description="Disordered" evidence="2">
    <location>
        <begin position="408"/>
        <end position="559"/>
    </location>
</feature>
<keyword evidence="1" id="KW-0175">Coiled coil</keyword>
<dbReference type="KEGG" id="mis:MICPUN_100205"/>
<dbReference type="RefSeq" id="XP_002501891.1">
    <property type="nucleotide sequence ID" value="XM_002501845.1"/>
</dbReference>
<feature type="coiled-coil region" evidence="1">
    <location>
        <begin position="251"/>
        <end position="278"/>
    </location>
</feature>
<feature type="compositionally biased region" description="Basic and acidic residues" evidence="2">
    <location>
        <begin position="294"/>
        <end position="306"/>
    </location>
</feature>
<feature type="compositionally biased region" description="Low complexity" evidence="2">
    <location>
        <begin position="501"/>
        <end position="515"/>
    </location>
</feature>
<feature type="compositionally biased region" description="Low complexity" evidence="2">
    <location>
        <begin position="527"/>
        <end position="539"/>
    </location>
</feature>
<protein>
    <submittedName>
        <fullName evidence="3">Uncharacterized protein</fullName>
    </submittedName>
</protein>
<evidence type="ECO:0000256" key="2">
    <source>
        <dbReference type="SAM" id="MobiDB-lite"/>
    </source>
</evidence>
<evidence type="ECO:0000313" key="3">
    <source>
        <dbReference type="EMBL" id="ACO63149.1"/>
    </source>
</evidence>
<accession>C1E4N1</accession>
<name>C1E4N1_MICCC</name>